<proteinExistence type="predicted"/>
<name>A0A5B7INP6_PORTR</name>
<comment type="caution">
    <text evidence="1">The sequence shown here is derived from an EMBL/GenBank/DDBJ whole genome shotgun (WGS) entry which is preliminary data.</text>
</comment>
<dbReference type="AlphaFoldDB" id="A0A5B7INP6"/>
<keyword evidence="2" id="KW-1185">Reference proteome</keyword>
<dbReference type="EMBL" id="VSRR010068455">
    <property type="protein sequence ID" value="MPC85432.1"/>
    <property type="molecule type" value="Genomic_DNA"/>
</dbReference>
<dbReference type="Proteomes" id="UP000324222">
    <property type="component" value="Unassembled WGS sequence"/>
</dbReference>
<gene>
    <name evidence="1" type="ORF">E2C01_080208</name>
</gene>
<evidence type="ECO:0000313" key="2">
    <source>
        <dbReference type="Proteomes" id="UP000324222"/>
    </source>
</evidence>
<organism evidence="1 2">
    <name type="scientific">Portunus trituberculatus</name>
    <name type="common">Swimming crab</name>
    <name type="synonym">Neptunus trituberculatus</name>
    <dbReference type="NCBI Taxonomy" id="210409"/>
    <lineage>
        <taxon>Eukaryota</taxon>
        <taxon>Metazoa</taxon>
        <taxon>Ecdysozoa</taxon>
        <taxon>Arthropoda</taxon>
        <taxon>Crustacea</taxon>
        <taxon>Multicrustacea</taxon>
        <taxon>Malacostraca</taxon>
        <taxon>Eumalacostraca</taxon>
        <taxon>Eucarida</taxon>
        <taxon>Decapoda</taxon>
        <taxon>Pleocyemata</taxon>
        <taxon>Brachyura</taxon>
        <taxon>Eubrachyura</taxon>
        <taxon>Portunoidea</taxon>
        <taxon>Portunidae</taxon>
        <taxon>Portuninae</taxon>
        <taxon>Portunus</taxon>
    </lineage>
</organism>
<protein>
    <submittedName>
        <fullName evidence="1">Uncharacterized protein</fullName>
    </submittedName>
</protein>
<reference evidence="1 2" key="1">
    <citation type="submission" date="2019-05" db="EMBL/GenBank/DDBJ databases">
        <title>Another draft genome of Portunus trituberculatus and its Hox gene families provides insights of decapod evolution.</title>
        <authorList>
            <person name="Jeong J.-H."/>
            <person name="Song I."/>
            <person name="Kim S."/>
            <person name="Choi T."/>
            <person name="Kim D."/>
            <person name="Ryu S."/>
            <person name="Kim W."/>
        </authorList>
    </citation>
    <scope>NUCLEOTIDE SEQUENCE [LARGE SCALE GENOMIC DNA]</scope>
    <source>
        <tissue evidence="1">Muscle</tissue>
    </source>
</reference>
<accession>A0A5B7INP6</accession>
<evidence type="ECO:0000313" key="1">
    <source>
        <dbReference type="EMBL" id="MPC85432.1"/>
    </source>
</evidence>
<sequence length="86" mass="9150">MCLCDTQEVKMHHGWSHMASGDKEPLAPLTGAAAVLIQGFEEYKSDSNIVVLVKHSEQQAASQLFALKHGGGAPTVSTWVQCASPS</sequence>